<protein>
    <recommendedName>
        <fullName evidence="3">Phage tail protein</fullName>
    </recommendedName>
</protein>
<evidence type="ECO:0000313" key="2">
    <source>
        <dbReference type="Proteomes" id="UP000216947"/>
    </source>
</evidence>
<keyword evidence="2" id="KW-1185">Reference proteome</keyword>
<dbReference type="RefSeq" id="WP_094795870.1">
    <property type="nucleotide sequence ID" value="NZ_NEVK01000001.1"/>
</dbReference>
<comment type="caution">
    <text evidence="1">The sequence shown here is derived from an EMBL/GenBank/DDBJ whole genome shotgun (WGS) entry which is preliminary data.</text>
</comment>
<name>A0A261RRE2_9BORD</name>
<accession>A0A261RRE2</accession>
<reference evidence="2" key="1">
    <citation type="submission" date="2017-05" db="EMBL/GenBank/DDBJ databases">
        <title>Complete and WGS of Bordetella genogroups.</title>
        <authorList>
            <person name="Spilker T."/>
            <person name="Lipuma J."/>
        </authorList>
    </citation>
    <scope>NUCLEOTIDE SEQUENCE [LARGE SCALE GENOMIC DNA]</scope>
    <source>
        <strain evidence="2">AU18089</strain>
    </source>
</reference>
<dbReference type="EMBL" id="NEVK01000001">
    <property type="protein sequence ID" value="OZI27525.1"/>
    <property type="molecule type" value="Genomic_DNA"/>
</dbReference>
<proteinExistence type="predicted"/>
<gene>
    <name evidence="1" type="ORF">CAL19_02015</name>
</gene>
<dbReference type="Proteomes" id="UP000216947">
    <property type="component" value="Unassembled WGS sequence"/>
</dbReference>
<sequence>MTAIFQEITVGWKGEEHRIKPTMELINRIEGKVSLATLAAQLAEGDVRLSHVATAVAVMLQTAGVKVTGEDVYAEMIHGDPGAISNMAQAVVVAAFPARPNAGNVASPKTTRRRKA</sequence>
<evidence type="ECO:0008006" key="3">
    <source>
        <dbReference type="Google" id="ProtNLM"/>
    </source>
</evidence>
<evidence type="ECO:0000313" key="1">
    <source>
        <dbReference type="EMBL" id="OZI27525.1"/>
    </source>
</evidence>
<organism evidence="1 2">
    <name type="scientific">Bordetella genomosp. 7</name>
    <dbReference type="NCBI Taxonomy" id="1416805"/>
    <lineage>
        <taxon>Bacteria</taxon>
        <taxon>Pseudomonadati</taxon>
        <taxon>Pseudomonadota</taxon>
        <taxon>Betaproteobacteria</taxon>
        <taxon>Burkholderiales</taxon>
        <taxon>Alcaligenaceae</taxon>
        <taxon>Bordetella</taxon>
    </lineage>
</organism>
<dbReference type="AlphaFoldDB" id="A0A261RRE2"/>
<dbReference type="Pfam" id="PF11836">
    <property type="entry name" value="Phage_TAC_11"/>
    <property type="match status" value="1"/>
</dbReference>
<dbReference type="InterPro" id="IPR021791">
    <property type="entry name" value="Phage_TAC_11"/>
</dbReference>